<gene>
    <name evidence="15" type="ORF">BB561_001188</name>
</gene>
<dbReference type="InterPro" id="IPR036388">
    <property type="entry name" value="WH-like_DNA-bd_sf"/>
</dbReference>
<dbReference type="FunFam" id="1.10.10.60:FF:000110">
    <property type="entry name" value="Transcriptional adapter"/>
    <property type="match status" value="1"/>
</dbReference>
<evidence type="ECO:0000256" key="9">
    <source>
        <dbReference type="PROSITE-ProRule" id="PRU00228"/>
    </source>
</evidence>
<dbReference type="FunFam" id="3.30.60.90:FF:000008">
    <property type="entry name" value="Transcriptional adapter 2"/>
    <property type="match status" value="1"/>
</dbReference>
<keyword evidence="16" id="KW-1185">Reference proteome</keyword>
<evidence type="ECO:0000256" key="1">
    <source>
        <dbReference type="ARBA" id="ARBA00004123"/>
    </source>
</evidence>
<evidence type="ECO:0000256" key="3">
    <source>
        <dbReference type="ARBA" id="ARBA00022771"/>
    </source>
</evidence>
<protein>
    <recommendedName>
        <fullName evidence="8">Transcriptional adapter 2</fullName>
    </recommendedName>
</protein>
<evidence type="ECO:0000259" key="12">
    <source>
        <dbReference type="PROSITE" id="PS50934"/>
    </source>
</evidence>
<feature type="domain" description="HTH myb-type" evidence="14">
    <location>
        <begin position="85"/>
        <end position="132"/>
    </location>
</feature>
<evidence type="ECO:0000256" key="8">
    <source>
        <dbReference type="PIRNR" id="PIRNR025024"/>
    </source>
</evidence>
<dbReference type="InterPro" id="IPR041983">
    <property type="entry name" value="ADA2-like_ZZ"/>
</dbReference>
<evidence type="ECO:0000256" key="5">
    <source>
        <dbReference type="ARBA" id="ARBA00023015"/>
    </source>
</evidence>
<feature type="domain" description="Myb-like" evidence="10">
    <location>
        <begin position="85"/>
        <end position="128"/>
    </location>
</feature>
<feature type="domain" description="ZZ-type" evidence="11">
    <location>
        <begin position="22"/>
        <end position="78"/>
    </location>
</feature>
<dbReference type="FunFam" id="1.10.10.10:FF:000087">
    <property type="entry name" value="Transcriptional adapter 2"/>
    <property type="match status" value="1"/>
</dbReference>
<evidence type="ECO:0000259" key="13">
    <source>
        <dbReference type="PROSITE" id="PS51293"/>
    </source>
</evidence>
<dbReference type="Pfam" id="PF00249">
    <property type="entry name" value="Myb_DNA-binding"/>
    <property type="match status" value="1"/>
</dbReference>
<dbReference type="Pfam" id="PF25299">
    <property type="entry name" value="ZZ_ADA2"/>
    <property type="match status" value="1"/>
</dbReference>
<dbReference type="InterPro" id="IPR043145">
    <property type="entry name" value="Znf_ZZ_sf"/>
</dbReference>
<comment type="subcellular location">
    <subcellularLocation>
        <location evidence="1 8">Nucleus</location>
    </subcellularLocation>
</comment>
<dbReference type="InterPro" id="IPR016827">
    <property type="entry name" value="Ada2/TADA2"/>
</dbReference>
<dbReference type="GO" id="GO:0003682">
    <property type="term" value="F:chromatin binding"/>
    <property type="evidence" value="ECO:0007669"/>
    <property type="project" value="TreeGrafter"/>
</dbReference>
<organism evidence="15 16">
    <name type="scientific">Smittium simulii</name>
    <dbReference type="NCBI Taxonomy" id="133385"/>
    <lineage>
        <taxon>Eukaryota</taxon>
        <taxon>Fungi</taxon>
        <taxon>Fungi incertae sedis</taxon>
        <taxon>Zoopagomycota</taxon>
        <taxon>Kickxellomycotina</taxon>
        <taxon>Harpellomycetes</taxon>
        <taxon>Harpellales</taxon>
        <taxon>Legeriomycetaceae</taxon>
        <taxon>Smittium</taxon>
    </lineage>
</organism>
<dbReference type="AlphaFoldDB" id="A0A2T9YVQ0"/>
<dbReference type="SMART" id="SM00291">
    <property type="entry name" value="ZnF_ZZ"/>
    <property type="match status" value="1"/>
</dbReference>
<keyword evidence="4" id="KW-0862">Zinc</keyword>
<dbReference type="SMART" id="SM00717">
    <property type="entry name" value="SANT"/>
    <property type="match status" value="1"/>
</dbReference>
<dbReference type="SUPFAM" id="SSF57850">
    <property type="entry name" value="RING/U-box"/>
    <property type="match status" value="1"/>
</dbReference>
<dbReference type="Gene3D" id="1.10.10.10">
    <property type="entry name" value="Winged helix-like DNA-binding domain superfamily/Winged helix DNA-binding domain"/>
    <property type="match status" value="1"/>
</dbReference>
<dbReference type="PROSITE" id="PS50934">
    <property type="entry name" value="SWIRM"/>
    <property type="match status" value="1"/>
</dbReference>
<dbReference type="InterPro" id="IPR055141">
    <property type="entry name" value="TADA2A_B-like_dom"/>
</dbReference>
<evidence type="ECO:0000259" key="14">
    <source>
        <dbReference type="PROSITE" id="PS51294"/>
    </source>
</evidence>
<dbReference type="PANTHER" id="PTHR12374:SF20">
    <property type="entry name" value="TRANSCRIPTIONAL ADAPTER 2-ALPHA"/>
    <property type="match status" value="1"/>
</dbReference>
<evidence type="ECO:0000259" key="11">
    <source>
        <dbReference type="PROSITE" id="PS50135"/>
    </source>
</evidence>
<dbReference type="InterPro" id="IPR007526">
    <property type="entry name" value="SWIRM"/>
</dbReference>
<evidence type="ECO:0000256" key="4">
    <source>
        <dbReference type="ARBA" id="ARBA00022833"/>
    </source>
</evidence>
<dbReference type="CDD" id="cd02335">
    <property type="entry name" value="ZZ_ADA2"/>
    <property type="match status" value="1"/>
</dbReference>
<dbReference type="Pfam" id="PF22941">
    <property type="entry name" value="TADA2A-like_3rd"/>
    <property type="match status" value="1"/>
</dbReference>
<keyword evidence="3 9" id="KW-0863">Zinc-finger</keyword>
<dbReference type="PROSITE" id="PS50135">
    <property type="entry name" value="ZF_ZZ_2"/>
    <property type="match status" value="1"/>
</dbReference>
<keyword evidence="5 8" id="KW-0805">Transcription regulation</keyword>
<dbReference type="CDD" id="cd00167">
    <property type="entry name" value="SANT"/>
    <property type="match status" value="1"/>
</dbReference>
<evidence type="ECO:0000256" key="2">
    <source>
        <dbReference type="ARBA" id="ARBA00022723"/>
    </source>
</evidence>
<evidence type="ECO:0000256" key="7">
    <source>
        <dbReference type="ARBA" id="ARBA00023242"/>
    </source>
</evidence>
<dbReference type="STRING" id="133385.A0A2T9YVQ0"/>
<dbReference type="Gene3D" id="1.10.10.60">
    <property type="entry name" value="Homeodomain-like"/>
    <property type="match status" value="1"/>
</dbReference>
<dbReference type="InterPro" id="IPR017930">
    <property type="entry name" value="Myb_dom"/>
</dbReference>
<dbReference type="GO" id="GO:0006357">
    <property type="term" value="P:regulation of transcription by RNA polymerase II"/>
    <property type="evidence" value="ECO:0007669"/>
    <property type="project" value="InterPro"/>
</dbReference>
<dbReference type="GO" id="GO:0008270">
    <property type="term" value="F:zinc ion binding"/>
    <property type="evidence" value="ECO:0007669"/>
    <property type="project" value="UniProtKB-KW"/>
</dbReference>
<dbReference type="Gene3D" id="3.30.60.90">
    <property type="match status" value="1"/>
</dbReference>
<keyword evidence="6 8" id="KW-0804">Transcription</keyword>
<sequence length="443" mass="50759">MSIVSKSSTTNSKPNEEIFSTGQRYHCDECQANLTEIVKISCAECPEFDLCVSCFAKGVELGSHKREHAYSVVSKHTFPIFSIDWTADEELLLIDGLIQFGMGNWEEVATYVTSKTKEECEQHYYDTYVESKDWPLPVRGPEAKRGAKSYPIIKSENKQTKVYSSQPSNHEIAGYMPGRNEFEVEHENEAEQIIKDLTFLDEDTSEDHKLKLSVLEIYNNKLNQRIDRKNFMIDRGLFDYSKIVNYEKKKTAAERDLLVRLKTFAKIQSSSDYKLFVDGMLTESTIKNRILQLKEWRSNGITTLSDGAIFESERSSLQSKSHAISSKDCIQNLEKIQKLAVNYSQRHAGSDISNYHKTPTKKFKPNGLKQLDGAQLLSLKEMDLCEKLSILPTSYILVKDVLLTEYVKSGKIDRERSYELLEKVDPSKVDSIYDFYLNAGWIS</sequence>
<dbReference type="GO" id="GO:0006338">
    <property type="term" value="P:chromatin remodeling"/>
    <property type="evidence" value="ECO:0007669"/>
    <property type="project" value="TreeGrafter"/>
</dbReference>
<evidence type="ECO:0000313" key="15">
    <source>
        <dbReference type="EMBL" id="PVU96405.1"/>
    </source>
</evidence>
<dbReference type="PROSITE" id="PS50090">
    <property type="entry name" value="MYB_LIKE"/>
    <property type="match status" value="1"/>
</dbReference>
<keyword evidence="2" id="KW-0479">Metal-binding</keyword>
<dbReference type="EMBL" id="MBFR01000033">
    <property type="protein sequence ID" value="PVU96405.1"/>
    <property type="molecule type" value="Genomic_DNA"/>
</dbReference>
<keyword evidence="7 8" id="KW-0539">Nucleus</keyword>
<dbReference type="PANTHER" id="PTHR12374">
    <property type="entry name" value="TRANSCRIPTIONAL ADAPTOR 2 ADA2 -RELATED"/>
    <property type="match status" value="1"/>
</dbReference>
<dbReference type="PIRSF" id="PIRSF025024">
    <property type="entry name" value="Transcriptional_adaptor_2"/>
    <property type="match status" value="1"/>
</dbReference>
<dbReference type="InterPro" id="IPR000433">
    <property type="entry name" value="Znf_ZZ"/>
</dbReference>
<dbReference type="GO" id="GO:0005634">
    <property type="term" value="C:nucleus"/>
    <property type="evidence" value="ECO:0007669"/>
    <property type="project" value="UniProtKB-SubCell"/>
</dbReference>
<dbReference type="InterPro" id="IPR009057">
    <property type="entry name" value="Homeodomain-like_sf"/>
</dbReference>
<dbReference type="SUPFAM" id="SSF46689">
    <property type="entry name" value="Homeodomain-like"/>
    <property type="match status" value="2"/>
</dbReference>
<name>A0A2T9YVQ0_9FUNG</name>
<dbReference type="InterPro" id="IPR001005">
    <property type="entry name" value="SANT/Myb"/>
</dbReference>
<evidence type="ECO:0000256" key="6">
    <source>
        <dbReference type="ARBA" id="ARBA00023163"/>
    </source>
</evidence>
<accession>A0A2T9YVQ0</accession>
<dbReference type="PROSITE" id="PS51293">
    <property type="entry name" value="SANT"/>
    <property type="match status" value="1"/>
</dbReference>
<feature type="domain" description="SANT" evidence="13">
    <location>
        <begin position="80"/>
        <end position="132"/>
    </location>
</feature>
<dbReference type="OrthoDB" id="270417at2759"/>
<comment type="caution">
    <text evidence="15">The sequence shown here is derived from an EMBL/GenBank/DDBJ whole genome shotgun (WGS) entry which is preliminary data.</text>
</comment>
<feature type="domain" description="SWIRM" evidence="12">
    <location>
        <begin position="357"/>
        <end position="443"/>
    </location>
</feature>
<dbReference type="GO" id="GO:0070461">
    <property type="term" value="C:SAGA-type complex"/>
    <property type="evidence" value="ECO:0007669"/>
    <property type="project" value="TreeGrafter"/>
</dbReference>
<evidence type="ECO:0000259" key="10">
    <source>
        <dbReference type="PROSITE" id="PS50090"/>
    </source>
</evidence>
<dbReference type="PROSITE" id="PS51294">
    <property type="entry name" value="HTH_MYB"/>
    <property type="match status" value="1"/>
</dbReference>
<dbReference type="Proteomes" id="UP000245383">
    <property type="component" value="Unassembled WGS sequence"/>
</dbReference>
<dbReference type="GO" id="GO:0003713">
    <property type="term" value="F:transcription coactivator activity"/>
    <property type="evidence" value="ECO:0007669"/>
    <property type="project" value="InterPro"/>
</dbReference>
<reference evidence="15 16" key="1">
    <citation type="journal article" date="2018" name="MBio">
        <title>Comparative Genomics Reveals the Core Gene Toolbox for the Fungus-Insect Symbiosis.</title>
        <authorList>
            <person name="Wang Y."/>
            <person name="Stata M."/>
            <person name="Wang W."/>
            <person name="Stajich J.E."/>
            <person name="White M.M."/>
            <person name="Moncalvo J.M."/>
        </authorList>
    </citation>
    <scope>NUCLEOTIDE SEQUENCE [LARGE SCALE GENOMIC DNA]</scope>
    <source>
        <strain evidence="15 16">SWE-8-4</strain>
    </source>
</reference>
<proteinExistence type="predicted"/>
<evidence type="ECO:0000313" key="16">
    <source>
        <dbReference type="Proteomes" id="UP000245383"/>
    </source>
</evidence>
<dbReference type="InterPro" id="IPR017884">
    <property type="entry name" value="SANT_dom"/>
</dbReference>